<dbReference type="EMBL" id="LN483077">
    <property type="protein sequence ID" value="CEA05425.1"/>
    <property type="molecule type" value="Genomic_DNA"/>
</dbReference>
<reference evidence="2" key="1">
    <citation type="submission" date="2014-07" db="EMBL/GenBank/DDBJ databases">
        <authorList>
            <person name="Urmite Genomes Urmite Genomes"/>
        </authorList>
    </citation>
    <scope>NUCLEOTIDE SEQUENCE</scope>
    <source>
        <strain evidence="2">13S34_air</strain>
    </source>
</reference>
<accession>A0A078MGK4</accession>
<evidence type="ECO:0000256" key="1">
    <source>
        <dbReference type="SAM" id="Phobius"/>
    </source>
</evidence>
<keyword evidence="1" id="KW-0812">Transmembrane</keyword>
<evidence type="ECO:0000313" key="2">
    <source>
        <dbReference type="EMBL" id="CEA05425.1"/>
    </source>
</evidence>
<keyword evidence="1" id="KW-1133">Transmembrane helix</keyword>
<feature type="transmembrane region" description="Helical" evidence="1">
    <location>
        <begin position="45"/>
        <end position="70"/>
    </location>
</feature>
<sequence>MRLLFTISVVLSGIITVGAIGVTQHFTSTFDAAGTNEMGGNGNAALFFIVFAMPIILYFLFAMVVVFEKLHTKYHVNRKRFMAGYTTLFLVLLGYTCYKIITFNKMAQPYFEQKIGYLNPYTNDLFFNIWTLLAALCLVALLSFYTSRSTK</sequence>
<organism evidence="2">
    <name type="scientific">Metalysinibacillus saudimassiliensis</name>
    <dbReference type="NCBI Taxonomy" id="1461583"/>
    <lineage>
        <taxon>Bacteria</taxon>
        <taxon>Bacillati</taxon>
        <taxon>Bacillota</taxon>
        <taxon>Bacilli</taxon>
        <taxon>Bacillales</taxon>
        <taxon>Caryophanaceae</taxon>
        <taxon>Metalysinibacillus</taxon>
    </lineage>
</organism>
<gene>
    <name evidence="2" type="ORF">BN1050_02458</name>
</gene>
<proteinExistence type="predicted"/>
<name>A0A078MGK4_9BACL</name>
<protein>
    <submittedName>
        <fullName evidence="2">Uncharacterized protein</fullName>
    </submittedName>
</protein>
<dbReference type="HOGENOM" id="CLU_1729152_0_0_9"/>
<feature type="transmembrane region" description="Helical" evidence="1">
    <location>
        <begin position="82"/>
        <end position="101"/>
    </location>
</feature>
<dbReference type="AlphaFoldDB" id="A0A078MGK4"/>
<keyword evidence="1" id="KW-0472">Membrane</keyword>
<feature type="transmembrane region" description="Helical" evidence="1">
    <location>
        <begin position="125"/>
        <end position="145"/>
    </location>
</feature>
<dbReference type="PATRIC" id="fig|1461583.4.peg.2375"/>